<evidence type="ECO:0000313" key="3">
    <source>
        <dbReference type="Proteomes" id="UP000016648"/>
    </source>
</evidence>
<sequence>MKTITLTLLLLLATLPGFAEQKELVITFNDGTTQSYALADLPDIRMENDKLSVQAGTTKAEYDLYKVRTFTFGNTATGLKETLRQQELRQEGNQLVIPGKKVDFSIFTLNGHPVSVKASRLSDALIINLEQLPKGLYIIKANGKSIKITKR</sequence>
<dbReference type="PATRIC" id="fig|1115809.3.peg.2309"/>
<gene>
    <name evidence="2" type="ORF">HMPREF9135_0868</name>
</gene>
<evidence type="ECO:0000256" key="1">
    <source>
        <dbReference type="SAM" id="SignalP"/>
    </source>
</evidence>
<dbReference type="AlphaFoldDB" id="U2P2L2"/>
<evidence type="ECO:0000313" key="2">
    <source>
        <dbReference type="EMBL" id="ERK38421.1"/>
    </source>
</evidence>
<comment type="caution">
    <text evidence="2">The sequence shown here is derived from an EMBL/GenBank/DDBJ whole genome shotgun (WGS) entry which is preliminary data.</text>
</comment>
<feature type="chain" id="PRO_5004633407" evidence="1">
    <location>
        <begin position="20"/>
        <end position="151"/>
    </location>
</feature>
<dbReference type="InterPro" id="IPR026444">
    <property type="entry name" value="Secre_tail"/>
</dbReference>
<keyword evidence="3" id="KW-1185">Reference proteome</keyword>
<proteinExistence type="predicted"/>
<dbReference type="NCBIfam" id="TIGR04183">
    <property type="entry name" value="Por_Secre_tail"/>
    <property type="match status" value="1"/>
</dbReference>
<reference evidence="2 3" key="1">
    <citation type="submission" date="2013-08" db="EMBL/GenBank/DDBJ databases">
        <authorList>
            <person name="Durkin A.S."/>
            <person name="Haft D.R."/>
            <person name="McCorrison J."/>
            <person name="Torralba M."/>
            <person name="Gillis M."/>
            <person name="Haft D.H."/>
            <person name="Methe B."/>
            <person name="Sutton G."/>
            <person name="Nelson K.E."/>
        </authorList>
    </citation>
    <scope>NUCLEOTIDE SEQUENCE [LARGE SCALE GENOMIC DNA]</scope>
    <source>
        <strain evidence="2 3">F0067</strain>
    </source>
</reference>
<organism evidence="2 3">
    <name type="scientific">Segatella baroniae F0067</name>
    <dbReference type="NCBI Taxonomy" id="1115809"/>
    <lineage>
        <taxon>Bacteria</taxon>
        <taxon>Pseudomonadati</taxon>
        <taxon>Bacteroidota</taxon>
        <taxon>Bacteroidia</taxon>
        <taxon>Bacteroidales</taxon>
        <taxon>Prevotellaceae</taxon>
        <taxon>Segatella</taxon>
    </lineage>
</organism>
<name>U2P2L2_9BACT</name>
<protein>
    <submittedName>
        <fullName evidence="2">Por secretion system C-terminal sorting domain protein</fullName>
    </submittedName>
</protein>
<feature type="signal peptide" evidence="1">
    <location>
        <begin position="1"/>
        <end position="19"/>
    </location>
</feature>
<keyword evidence="1" id="KW-0732">Signal</keyword>
<accession>U2P2L2</accession>
<dbReference type="Proteomes" id="UP000016648">
    <property type="component" value="Unassembled WGS sequence"/>
</dbReference>
<dbReference type="RefSeq" id="WP_021590683.1">
    <property type="nucleotide sequence ID" value="NZ_AWEY01000039.1"/>
</dbReference>
<dbReference type="EMBL" id="AWEY01000039">
    <property type="protein sequence ID" value="ERK38421.1"/>
    <property type="molecule type" value="Genomic_DNA"/>
</dbReference>